<feature type="region of interest" description="Disordered" evidence="1">
    <location>
        <begin position="203"/>
        <end position="225"/>
    </location>
</feature>
<organism evidence="2 3">
    <name type="scientific">Lasiosphaeria ovina</name>
    <dbReference type="NCBI Taxonomy" id="92902"/>
    <lineage>
        <taxon>Eukaryota</taxon>
        <taxon>Fungi</taxon>
        <taxon>Dikarya</taxon>
        <taxon>Ascomycota</taxon>
        <taxon>Pezizomycotina</taxon>
        <taxon>Sordariomycetes</taxon>
        <taxon>Sordariomycetidae</taxon>
        <taxon>Sordariales</taxon>
        <taxon>Lasiosphaeriaceae</taxon>
        <taxon>Lasiosphaeria</taxon>
    </lineage>
</organism>
<comment type="caution">
    <text evidence="2">The sequence shown here is derived from an EMBL/GenBank/DDBJ whole genome shotgun (WGS) entry which is preliminary data.</text>
</comment>
<sequence length="370" mass="41915">MDHRQQQERRGPQFYVHVEFGVSWSRKTPPKNHEVTYRSRNMREMNFPRQVPAPNTNYLAAIRAFEERQTRSRQSRLLQPGIPNSHHAGGRRDTHHQMQEFYQAGAMVRGRDQRPVDQEQTHQSRQTRADSRPSYERGHSAPPPIGENPWDVNFRGGRSGDPSGQAHAQLDQDKALPAAPSLYRLGEDGLPWSAWSYPMGYDPDSYPQDEEEEEPSAIATSSRQVHQPDLNDIVSPVTVSVFSPEQTMSRPREDHGKGRDLGALSAAMMTVDNGFENQWWYQGGRETVEKDELAPQTPSLLNRFSTGSMPESPMQGRMEDMGSFAVATSHVSPLDSSMSPPSGFLSLHRSMSTRSEELWLSERGNRQSTF</sequence>
<proteinExistence type="predicted"/>
<reference evidence="2" key="2">
    <citation type="submission" date="2023-06" db="EMBL/GenBank/DDBJ databases">
        <authorList>
            <consortium name="Lawrence Berkeley National Laboratory"/>
            <person name="Haridas S."/>
            <person name="Hensen N."/>
            <person name="Bonometti L."/>
            <person name="Westerberg I."/>
            <person name="Brannstrom I.O."/>
            <person name="Guillou S."/>
            <person name="Cros-Aarteil S."/>
            <person name="Calhoun S."/>
            <person name="Kuo A."/>
            <person name="Mondo S."/>
            <person name="Pangilinan J."/>
            <person name="Riley R."/>
            <person name="Labutti K."/>
            <person name="Andreopoulos B."/>
            <person name="Lipzen A."/>
            <person name="Chen C."/>
            <person name="Yanf M."/>
            <person name="Daum C."/>
            <person name="Ng V."/>
            <person name="Clum A."/>
            <person name="Steindorff A."/>
            <person name="Ohm R."/>
            <person name="Martin F."/>
            <person name="Silar P."/>
            <person name="Natvig D."/>
            <person name="Lalanne C."/>
            <person name="Gautier V."/>
            <person name="Ament-Velasquez S.L."/>
            <person name="Kruys A."/>
            <person name="Hutchinson M.I."/>
            <person name="Powell A.J."/>
            <person name="Barry K."/>
            <person name="Miller A.N."/>
            <person name="Grigoriev I.V."/>
            <person name="Debuchy R."/>
            <person name="Gladieux P."/>
            <person name="Thoren M.H."/>
            <person name="Johannesson H."/>
        </authorList>
    </citation>
    <scope>NUCLEOTIDE SEQUENCE</scope>
    <source>
        <strain evidence="2">CBS 958.72</strain>
    </source>
</reference>
<feature type="compositionally biased region" description="Basic and acidic residues" evidence="1">
    <location>
        <begin position="109"/>
        <end position="139"/>
    </location>
</feature>
<protein>
    <submittedName>
        <fullName evidence="2">Uncharacterized protein</fullName>
    </submittedName>
</protein>
<evidence type="ECO:0000313" key="3">
    <source>
        <dbReference type="Proteomes" id="UP001287356"/>
    </source>
</evidence>
<reference evidence="2" key="1">
    <citation type="journal article" date="2023" name="Mol. Phylogenet. Evol.">
        <title>Genome-scale phylogeny and comparative genomics of the fungal order Sordariales.</title>
        <authorList>
            <person name="Hensen N."/>
            <person name="Bonometti L."/>
            <person name="Westerberg I."/>
            <person name="Brannstrom I.O."/>
            <person name="Guillou S."/>
            <person name="Cros-Aarteil S."/>
            <person name="Calhoun S."/>
            <person name="Haridas S."/>
            <person name="Kuo A."/>
            <person name="Mondo S."/>
            <person name="Pangilinan J."/>
            <person name="Riley R."/>
            <person name="LaButti K."/>
            <person name="Andreopoulos B."/>
            <person name="Lipzen A."/>
            <person name="Chen C."/>
            <person name="Yan M."/>
            <person name="Daum C."/>
            <person name="Ng V."/>
            <person name="Clum A."/>
            <person name="Steindorff A."/>
            <person name="Ohm R.A."/>
            <person name="Martin F."/>
            <person name="Silar P."/>
            <person name="Natvig D.O."/>
            <person name="Lalanne C."/>
            <person name="Gautier V."/>
            <person name="Ament-Velasquez S.L."/>
            <person name="Kruys A."/>
            <person name="Hutchinson M.I."/>
            <person name="Powell A.J."/>
            <person name="Barry K."/>
            <person name="Miller A.N."/>
            <person name="Grigoriev I.V."/>
            <person name="Debuchy R."/>
            <person name="Gladieux P."/>
            <person name="Hiltunen Thoren M."/>
            <person name="Johannesson H."/>
        </authorList>
    </citation>
    <scope>NUCLEOTIDE SEQUENCE</scope>
    <source>
        <strain evidence="2">CBS 958.72</strain>
    </source>
</reference>
<feature type="region of interest" description="Disordered" evidence="1">
    <location>
        <begin position="70"/>
        <end position="95"/>
    </location>
</feature>
<evidence type="ECO:0000256" key="1">
    <source>
        <dbReference type="SAM" id="MobiDB-lite"/>
    </source>
</evidence>
<dbReference type="EMBL" id="JAULSN010000003">
    <property type="protein sequence ID" value="KAK3376023.1"/>
    <property type="molecule type" value="Genomic_DNA"/>
</dbReference>
<name>A0AAE0KFT2_9PEZI</name>
<evidence type="ECO:0000313" key="2">
    <source>
        <dbReference type="EMBL" id="KAK3376023.1"/>
    </source>
</evidence>
<accession>A0AAE0KFT2</accession>
<feature type="region of interest" description="Disordered" evidence="1">
    <location>
        <begin position="109"/>
        <end position="169"/>
    </location>
</feature>
<dbReference type="Proteomes" id="UP001287356">
    <property type="component" value="Unassembled WGS sequence"/>
</dbReference>
<keyword evidence="3" id="KW-1185">Reference proteome</keyword>
<dbReference type="AlphaFoldDB" id="A0AAE0KFT2"/>
<gene>
    <name evidence="2" type="ORF">B0T24DRAFT_213883</name>
</gene>